<dbReference type="InterPro" id="IPR036249">
    <property type="entry name" value="Thioredoxin-like_sf"/>
</dbReference>
<gene>
    <name evidence="4" type="ORF">FQ775_07730</name>
</gene>
<accession>A0A5B8KXF2</accession>
<name>A0A5B8KXF2_9HYPH</name>
<protein>
    <submittedName>
        <fullName evidence="4">Glutathione S-transferase family protein</fullName>
    </submittedName>
</protein>
<dbReference type="KEGG" id="niy:FQ775_07730"/>
<dbReference type="PROSITE" id="PS50404">
    <property type="entry name" value="GST_NTER"/>
    <property type="match status" value="1"/>
</dbReference>
<dbReference type="EMBL" id="CP042301">
    <property type="protein sequence ID" value="QDZ00275.1"/>
    <property type="molecule type" value="Genomic_DNA"/>
</dbReference>
<sequence>MTEFSLRCFAESGNAYKVALMLELCGADWQPKGVQFFKGETRSDDYRAINVMGEAPVLIHHRDGGDFTLSQSGAILIYLARHFGKFGHESEAEEFEILRWILFDNHKLTSYTATERFMRHFRGKAGDPTAEFIYSRAKDAWQVLETHLQGRDWVAAGRPTIADLSLCGYLYWPEQIGADWQELPAIAAWLERLKAIPGWQAPEALMPSGQ</sequence>
<feature type="domain" description="GST C-terminal" evidence="3">
    <location>
        <begin position="90"/>
        <end position="210"/>
    </location>
</feature>
<proteinExistence type="inferred from homology"/>
<evidence type="ECO:0000256" key="1">
    <source>
        <dbReference type="RuleBase" id="RU003494"/>
    </source>
</evidence>
<dbReference type="RefSeq" id="WP_146298923.1">
    <property type="nucleotide sequence ID" value="NZ_CP042301.2"/>
</dbReference>
<dbReference type="PANTHER" id="PTHR44051:SF2">
    <property type="entry name" value="HYPOTHETICAL GLUTATHIONE S-TRANSFERASE LIKE PROTEIN"/>
    <property type="match status" value="1"/>
</dbReference>
<evidence type="ECO:0000313" key="4">
    <source>
        <dbReference type="EMBL" id="QDZ00275.1"/>
    </source>
</evidence>
<dbReference type="InterPro" id="IPR036282">
    <property type="entry name" value="Glutathione-S-Trfase_C_sf"/>
</dbReference>
<evidence type="ECO:0000259" key="2">
    <source>
        <dbReference type="PROSITE" id="PS50404"/>
    </source>
</evidence>
<dbReference type="InterPro" id="IPR010987">
    <property type="entry name" value="Glutathione-S-Trfase_C-like"/>
</dbReference>
<dbReference type="PANTHER" id="PTHR44051">
    <property type="entry name" value="GLUTATHIONE S-TRANSFERASE-RELATED"/>
    <property type="match status" value="1"/>
</dbReference>
<dbReference type="Proteomes" id="UP000321389">
    <property type="component" value="Chromosome"/>
</dbReference>
<dbReference type="AlphaFoldDB" id="A0A5B8KXF2"/>
<comment type="similarity">
    <text evidence="1">Belongs to the GST superfamily.</text>
</comment>
<evidence type="ECO:0000313" key="5">
    <source>
        <dbReference type="Proteomes" id="UP000321389"/>
    </source>
</evidence>
<dbReference type="InterPro" id="IPR004046">
    <property type="entry name" value="GST_C"/>
</dbReference>
<dbReference type="Gene3D" id="3.40.30.10">
    <property type="entry name" value="Glutaredoxin"/>
    <property type="match status" value="1"/>
</dbReference>
<dbReference type="CDD" id="cd03056">
    <property type="entry name" value="GST_N_4"/>
    <property type="match status" value="1"/>
</dbReference>
<dbReference type="SFLD" id="SFLDS00019">
    <property type="entry name" value="Glutathione_Transferase_(cytos"/>
    <property type="match status" value="1"/>
</dbReference>
<dbReference type="GO" id="GO:0016740">
    <property type="term" value="F:transferase activity"/>
    <property type="evidence" value="ECO:0007669"/>
    <property type="project" value="UniProtKB-KW"/>
</dbReference>
<dbReference type="InterPro" id="IPR040079">
    <property type="entry name" value="Glutathione_S-Trfase"/>
</dbReference>
<dbReference type="SFLD" id="SFLDG00358">
    <property type="entry name" value="Main_(cytGST)"/>
    <property type="match status" value="1"/>
</dbReference>
<reference evidence="4" key="1">
    <citation type="submission" date="2020-04" db="EMBL/GenBank/DDBJ databases">
        <title>Nitratireductor sp. nov. isolated from mangrove soil.</title>
        <authorList>
            <person name="Ye Y."/>
        </authorList>
    </citation>
    <scope>NUCLEOTIDE SEQUENCE</scope>
    <source>
        <strain evidence="4">SY7</strain>
    </source>
</reference>
<dbReference type="Gene3D" id="1.20.1050.10">
    <property type="match status" value="1"/>
</dbReference>
<evidence type="ECO:0000259" key="3">
    <source>
        <dbReference type="PROSITE" id="PS50405"/>
    </source>
</evidence>
<dbReference type="OrthoDB" id="9810080at2"/>
<dbReference type="InterPro" id="IPR004045">
    <property type="entry name" value="Glutathione_S-Trfase_N"/>
</dbReference>
<dbReference type="Pfam" id="PF02798">
    <property type="entry name" value="GST_N"/>
    <property type="match status" value="1"/>
</dbReference>
<feature type="domain" description="GST N-terminal" evidence="2">
    <location>
        <begin position="2"/>
        <end position="87"/>
    </location>
</feature>
<dbReference type="PROSITE" id="PS50405">
    <property type="entry name" value="GST_CTER"/>
    <property type="match status" value="1"/>
</dbReference>
<dbReference type="Pfam" id="PF00043">
    <property type="entry name" value="GST_C"/>
    <property type="match status" value="1"/>
</dbReference>
<dbReference type="SFLD" id="SFLDG01150">
    <property type="entry name" value="Main.1:_Beta-like"/>
    <property type="match status" value="1"/>
</dbReference>
<organism evidence="4 5">
    <name type="scientific">Nitratireductor mangrovi</name>
    <dbReference type="NCBI Taxonomy" id="2599600"/>
    <lineage>
        <taxon>Bacteria</taxon>
        <taxon>Pseudomonadati</taxon>
        <taxon>Pseudomonadota</taxon>
        <taxon>Alphaproteobacteria</taxon>
        <taxon>Hyphomicrobiales</taxon>
        <taxon>Phyllobacteriaceae</taxon>
        <taxon>Nitratireductor</taxon>
    </lineage>
</organism>
<keyword evidence="5" id="KW-1185">Reference proteome</keyword>
<dbReference type="SUPFAM" id="SSF47616">
    <property type="entry name" value="GST C-terminal domain-like"/>
    <property type="match status" value="1"/>
</dbReference>
<dbReference type="SUPFAM" id="SSF52833">
    <property type="entry name" value="Thioredoxin-like"/>
    <property type="match status" value="1"/>
</dbReference>